<dbReference type="InParanoid" id="A0A1J7IFS0"/>
<dbReference type="EMBL" id="KV875100">
    <property type="protein sequence ID" value="OIW26310.1"/>
    <property type="molecule type" value="Genomic_DNA"/>
</dbReference>
<accession>A0A1J7IFS0</accession>
<protein>
    <submittedName>
        <fullName evidence="2">Uncharacterized protein</fullName>
    </submittedName>
</protein>
<evidence type="ECO:0000313" key="2">
    <source>
        <dbReference type="EMBL" id="OIW26310.1"/>
    </source>
</evidence>
<keyword evidence="3" id="KW-1185">Reference proteome</keyword>
<dbReference type="OrthoDB" id="5237256at2759"/>
<feature type="region of interest" description="Disordered" evidence="1">
    <location>
        <begin position="275"/>
        <end position="295"/>
    </location>
</feature>
<sequence>MNARRADWLVMRGADETAASRLSQLNLRRVGDSVEAGDSSTAAVGGGGGAGAEADDHLTPEEVAVVEHFGLPREQAGTPREQAGTPLFEIALGYAPLVIDGIVNAEPAGFRAGDDDGDDGGFDEGDFKEKFEAAMAGGILPRWQLMLSEQELLSGMDPQDIRSIFRGMLKLDDEEDESLPNRVPVGVEAGLCLMVDDGVVDSLLDEREGRRPYITGVLSDIDDDEVPDEAVAVHFKIALDSVVDLWRQVQVQDIDVLMPPEGKMYVSPGVFEDADEADESPLSPFSPFNSEDGVL</sequence>
<reference evidence="2 3" key="1">
    <citation type="submission" date="2016-10" db="EMBL/GenBank/DDBJ databases">
        <title>Draft genome sequence of Coniochaeta ligniaria NRRL30616, a lignocellulolytic fungus for bioabatement of inhibitors in plant biomass hydrolysates.</title>
        <authorList>
            <consortium name="DOE Joint Genome Institute"/>
            <person name="Jimenez D.J."/>
            <person name="Hector R.E."/>
            <person name="Riley R."/>
            <person name="Sun H."/>
            <person name="Grigoriev I.V."/>
            <person name="Van Elsas J.D."/>
            <person name="Nichols N.N."/>
        </authorList>
    </citation>
    <scope>NUCLEOTIDE SEQUENCE [LARGE SCALE GENOMIC DNA]</scope>
    <source>
        <strain evidence="2 3">NRRL 30616</strain>
    </source>
</reference>
<evidence type="ECO:0000313" key="3">
    <source>
        <dbReference type="Proteomes" id="UP000182658"/>
    </source>
</evidence>
<proteinExistence type="predicted"/>
<dbReference type="AlphaFoldDB" id="A0A1J7IFS0"/>
<feature type="region of interest" description="Disordered" evidence="1">
    <location>
        <begin position="32"/>
        <end position="53"/>
    </location>
</feature>
<organism evidence="2 3">
    <name type="scientific">Coniochaeta ligniaria NRRL 30616</name>
    <dbReference type="NCBI Taxonomy" id="1408157"/>
    <lineage>
        <taxon>Eukaryota</taxon>
        <taxon>Fungi</taxon>
        <taxon>Dikarya</taxon>
        <taxon>Ascomycota</taxon>
        <taxon>Pezizomycotina</taxon>
        <taxon>Sordariomycetes</taxon>
        <taxon>Sordariomycetidae</taxon>
        <taxon>Coniochaetales</taxon>
        <taxon>Coniochaetaceae</taxon>
        <taxon>Coniochaeta</taxon>
    </lineage>
</organism>
<evidence type="ECO:0000256" key="1">
    <source>
        <dbReference type="SAM" id="MobiDB-lite"/>
    </source>
</evidence>
<gene>
    <name evidence="2" type="ORF">CONLIGDRAFT_646487</name>
</gene>
<dbReference type="Proteomes" id="UP000182658">
    <property type="component" value="Unassembled WGS sequence"/>
</dbReference>
<name>A0A1J7IFS0_9PEZI</name>